<dbReference type="AlphaFoldDB" id="A0AA38G855"/>
<organism evidence="2 3">
    <name type="scientific">Taxus chinensis</name>
    <name type="common">Chinese yew</name>
    <name type="synonym">Taxus wallichiana var. chinensis</name>
    <dbReference type="NCBI Taxonomy" id="29808"/>
    <lineage>
        <taxon>Eukaryota</taxon>
        <taxon>Viridiplantae</taxon>
        <taxon>Streptophyta</taxon>
        <taxon>Embryophyta</taxon>
        <taxon>Tracheophyta</taxon>
        <taxon>Spermatophyta</taxon>
        <taxon>Pinopsida</taxon>
        <taxon>Pinidae</taxon>
        <taxon>Conifers II</taxon>
        <taxon>Cupressales</taxon>
        <taxon>Taxaceae</taxon>
        <taxon>Taxus</taxon>
    </lineage>
</organism>
<evidence type="ECO:0000313" key="2">
    <source>
        <dbReference type="EMBL" id="KAH9316079.1"/>
    </source>
</evidence>
<comment type="caution">
    <text evidence="2">The sequence shown here is derived from an EMBL/GenBank/DDBJ whole genome shotgun (WGS) entry which is preliminary data.</text>
</comment>
<dbReference type="Proteomes" id="UP000824469">
    <property type="component" value="Unassembled WGS sequence"/>
</dbReference>
<keyword evidence="3" id="KW-1185">Reference proteome</keyword>
<name>A0AA38G855_TAXCH</name>
<feature type="non-terminal residue" evidence="2">
    <location>
        <position position="1"/>
    </location>
</feature>
<dbReference type="EMBL" id="JAHRHJ020000005">
    <property type="protein sequence ID" value="KAH9316079.1"/>
    <property type="molecule type" value="Genomic_DNA"/>
</dbReference>
<feature type="non-terminal residue" evidence="2">
    <location>
        <position position="54"/>
    </location>
</feature>
<feature type="region of interest" description="Disordered" evidence="1">
    <location>
        <begin position="34"/>
        <end position="54"/>
    </location>
</feature>
<reference evidence="2 3" key="1">
    <citation type="journal article" date="2021" name="Nat. Plants">
        <title>The Taxus genome provides insights into paclitaxel biosynthesis.</title>
        <authorList>
            <person name="Xiong X."/>
            <person name="Gou J."/>
            <person name="Liao Q."/>
            <person name="Li Y."/>
            <person name="Zhou Q."/>
            <person name="Bi G."/>
            <person name="Li C."/>
            <person name="Du R."/>
            <person name="Wang X."/>
            <person name="Sun T."/>
            <person name="Guo L."/>
            <person name="Liang H."/>
            <person name="Lu P."/>
            <person name="Wu Y."/>
            <person name="Zhang Z."/>
            <person name="Ro D.K."/>
            <person name="Shang Y."/>
            <person name="Huang S."/>
            <person name="Yan J."/>
        </authorList>
    </citation>
    <scope>NUCLEOTIDE SEQUENCE [LARGE SCALE GENOMIC DNA]</scope>
    <source>
        <strain evidence="2">Ta-2019</strain>
    </source>
</reference>
<evidence type="ECO:0000256" key="1">
    <source>
        <dbReference type="SAM" id="MobiDB-lite"/>
    </source>
</evidence>
<accession>A0AA38G855</accession>
<evidence type="ECO:0000313" key="3">
    <source>
        <dbReference type="Proteomes" id="UP000824469"/>
    </source>
</evidence>
<sequence>ICRSHDRYHKAIPRREGEDKGLSCSCSRAKEEARCPDPEGRISGWVDEGVDNLL</sequence>
<protein>
    <submittedName>
        <fullName evidence="2">Uncharacterized protein</fullName>
    </submittedName>
</protein>
<gene>
    <name evidence="2" type="ORF">KI387_024706</name>
</gene>
<proteinExistence type="predicted"/>